<gene>
    <name evidence="7" type="ORF">AAAX94_04595</name>
</gene>
<organism evidence="7 8">
    <name type="scientific">Blautia acetigignens</name>
    <dbReference type="NCBI Taxonomy" id="2981783"/>
    <lineage>
        <taxon>Bacteria</taxon>
        <taxon>Bacillati</taxon>
        <taxon>Bacillota</taxon>
        <taxon>Clostridia</taxon>
        <taxon>Lachnospirales</taxon>
        <taxon>Lachnospiraceae</taxon>
        <taxon>Blautia</taxon>
    </lineage>
</organism>
<dbReference type="Gene3D" id="3.30.230.10">
    <property type="match status" value="1"/>
</dbReference>
<evidence type="ECO:0000313" key="8">
    <source>
        <dbReference type="Proteomes" id="UP001470752"/>
    </source>
</evidence>
<dbReference type="CDD" id="cd10912">
    <property type="entry name" value="PIN_YacP-like"/>
    <property type="match status" value="1"/>
</dbReference>
<keyword evidence="4" id="KW-0046">Antibiotic resistance</keyword>
<sequence length="965" mass="108741">MAETFGKNPEKNLSIGILAHVDAGKTTLSEALLYLSGKIRKLGRVDHKDAYLDTSPLERERGITIFSKQAILDFGDTRVTLLDTPGHVDFSAEMERTLQVLDYAILVINGADGVQGHTVTLWRLLERYQIPTFIFINKMDQDGADQEALLAELRKRLSENCLDFGPTDIKTEIQKETDPGSRAGQNTNEIFHTEAEHGEEFWESLAMCDEHLLEKYLEEGEVGPEEVTRLIIERKVFPCYFGSALKMGGVKYLIGGLEHYTANPLYPEAFGAKVYKIARDEQGNRLSYMKITGGTLKVKDLLTTSKGNVAAGEEIWEEKADQIRIYSGAKFELAKEAKAGTVCAVTGLTHTFPGQGLGITENSNMPVLEPVLNYRILLPEGCDVHQMLKKLKELEEEDPQLHIVWDEQLGEIHAMLMGDVQIEILKRLIWERFHVAVDFGTGNIVYKETIAAPVEGVGHFEPLRHYAEVHLFLEPGEPGSGLQFFTACSEDVLDRNWQRLILTHLEEKEHRGVLTGAPITDMQITLLTGRAHQKHTEGGDFRQATYRAIRQGLKKATSVLLEPYYEFRLEIPVDTVGRAMTDIQKMQGTLLPPETEDMTAILKGKAPVSAMRDYQKEVVSYTRGLGRLFCSLKGYEPCKNQEEIVEQIGYDSERDLDNPTGSVFCAHGAGFVVPWYQVEEYMHLDTGISEEFDDDLSAEEDWQSTESGEENAAYGGAGSQSGNQARGASQTSGKSGYQPPKSAYRGSYEDDKELQAIFERTFGPVKRDRMSSYKKVVTAPSSPSTSSYRKKDKEEYLLVDGYNIIFAWPELKELADADVRAAQTKLMDILSNYQGYKKCTLILVFDAYKVEGHQEEVLTYHNIHVVYTKEAETADQYIEKTVHKIGRQHQVTVATSDGLEQIIIMGQGANRISARGLKEEIEETRKQLRQEWHQRRQSSHTYLFDHADEETAKLMEEVRLGKKKL</sequence>
<reference evidence="7 8" key="1">
    <citation type="submission" date="2024-04" db="EMBL/GenBank/DDBJ databases">
        <title>Human intestinal bacterial collection.</title>
        <authorList>
            <person name="Pauvert C."/>
            <person name="Hitch T.C.A."/>
            <person name="Clavel T."/>
        </authorList>
    </citation>
    <scope>NUCLEOTIDE SEQUENCE [LARGE SCALE GENOMIC DNA]</scope>
    <source>
        <strain evidence="7 8">CLA-AA-H161</strain>
    </source>
</reference>
<dbReference type="SUPFAM" id="SSF54211">
    <property type="entry name" value="Ribosomal protein S5 domain 2-like"/>
    <property type="match status" value="1"/>
</dbReference>
<dbReference type="CDD" id="cd03711">
    <property type="entry name" value="Tet_C"/>
    <property type="match status" value="1"/>
</dbReference>
<feature type="compositionally biased region" description="Polar residues" evidence="5">
    <location>
        <begin position="720"/>
        <end position="735"/>
    </location>
</feature>
<dbReference type="InterPro" id="IPR020568">
    <property type="entry name" value="Ribosomal_Su5_D2-typ_SF"/>
</dbReference>
<evidence type="ECO:0000259" key="6">
    <source>
        <dbReference type="PROSITE" id="PS51722"/>
    </source>
</evidence>
<feature type="compositionally biased region" description="Acidic residues" evidence="5">
    <location>
        <begin position="695"/>
        <end position="709"/>
    </location>
</feature>
<dbReference type="PROSITE" id="PS00301">
    <property type="entry name" value="G_TR_1"/>
    <property type="match status" value="1"/>
</dbReference>
<dbReference type="InterPro" id="IPR009000">
    <property type="entry name" value="Transl_B-barrel_sf"/>
</dbReference>
<keyword evidence="3" id="KW-0342">GTP-binding</keyword>
<dbReference type="Gene3D" id="2.40.30.10">
    <property type="entry name" value="Translation factors"/>
    <property type="match status" value="1"/>
</dbReference>
<dbReference type="Pfam" id="PF00679">
    <property type="entry name" value="EFG_C"/>
    <property type="match status" value="1"/>
</dbReference>
<dbReference type="InterPro" id="IPR014721">
    <property type="entry name" value="Ribsml_uS5_D2-typ_fold_subgr"/>
</dbReference>
<protein>
    <submittedName>
        <fullName evidence="7">Translation factor GTPase family protein</fullName>
    </submittedName>
</protein>
<dbReference type="SUPFAM" id="SSF54980">
    <property type="entry name" value="EF-G C-terminal domain-like"/>
    <property type="match status" value="2"/>
</dbReference>
<dbReference type="PRINTS" id="PR00315">
    <property type="entry name" value="ELONGATNFCT"/>
</dbReference>
<name>A0ABV1CJ83_9FIRM</name>
<dbReference type="InterPro" id="IPR041095">
    <property type="entry name" value="EFG_II"/>
</dbReference>
<keyword evidence="2" id="KW-0648">Protein biosynthesis</keyword>
<dbReference type="InterPro" id="IPR035647">
    <property type="entry name" value="EFG_III/V"/>
</dbReference>
<keyword evidence="1" id="KW-0547">Nucleotide-binding</keyword>
<dbReference type="PROSITE" id="PS51722">
    <property type="entry name" value="G_TR_2"/>
    <property type="match status" value="1"/>
</dbReference>
<dbReference type="PANTHER" id="PTHR43261">
    <property type="entry name" value="TRANSLATION ELONGATION FACTOR G-RELATED"/>
    <property type="match status" value="1"/>
</dbReference>
<dbReference type="Pfam" id="PF14492">
    <property type="entry name" value="EFG_III"/>
    <property type="match status" value="1"/>
</dbReference>
<dbReference type="Gene3D" id="3.30.70.240">
    <property type="match status" value="1"/>
</dbReference>
<evidence type="ECO:0000313" key="7">
    <source>
        <dbReference type="EMBL" id="MEQ2412313.1"/>
    </source>
</evidence>
<dbReference type="Gene3D" id="3.40.50.300">
    <property type="entry name" value="P-loop containing nucleotide triphosphate hydrolases"/>
    <property type="match status" value="1"/>
</dbReference>
<dbReference type="Pfam" id="PF03764">
    <property type="entry name" value="EFG_IV"/>
    <property type="match status" value="1"/>
</dbReference>
<dbReference type="InterPro" id="IPR010298">
    <property type="entry name" value="YacP-like"/>
</dbReference>
<evidence type="ECO:0000256" key="3">
    <source>
        <dbReference type="ARBA" id="ARBA00023134"/>
    </source>
</evidence>
<dbReference type="PRINTS" id="PR01037">
    <property type="entry name" value="TCRTETOQM"/>
</dbReference>
<dbReference type="RefSeq" id="WP_349082718.1">
    <property type="nucleotide sequence ID" value="NZ_JBBNFW010000122.1"/>
</dbReference>
<dbReference type="SUPFAM" id="SSF52540">
    <property type="entry name" value="P-loop containing nucleoside triphosphate hydrolases"/>
    <property type="match status" value="1"/>
</dbReference>
<dbReference type="InterPro" id="IPR027417">
    <property type="entry name" value="P-loop_NTPase"/>
</dbReference>
<dbReference type="SMART" id="SM00889">
    <property type="entry name" value="EFG_IV"/>
    <property type="match status" value="1"/>
</dbReference>
<dbReference type="SUPFAM" id="SSF50447">
    <property type="entry name" value="Translation proteins"/>
    <property type="match status" value="1"/>
</dbReference>
<keyword evidence="8" id="KW-1185">Reference proteome</keyword>
<dbReference type="Proteomes" id="UP001470752">
    <property type="component" value="Unassembled WGS sequence"/>
</dbReference>
<dbReference type="PANTHER" id="PTHR43261:SF1">
    <property type="entry name" value="RIBOSOME-RELEASING FACTOR 2, MITOCHONDRIAL"/>
    <property type="match status" value="1"/>
</dbReference>
<dbReference type="InterPro" id="IPR005517">
    <property type="entry name" value="Transl_elong_EFG/EF2_IV"/>
</dbReference>
<evidence type="ECO:0000256" key="2">
    <source>
        <dbReference type="ARBA" id="ARBA00022917"/>
    </source>
</evidence>
<evidence type="ECO:0000256" key="4">
    <source>
        <dbReference type="ARBA" id="ARBA00023251"/>
    </source>
</evidence>
<evidence type="ECO:0000256" key="1">
    <source>
        <dbReference type="ARBA" id="ARBA00022741"/>
    </source>
</evidence>
<dbReference type="Pfam" id="PF00009">
    <property type="entry name" value="GTP_EFTU"/>
    <property type="match status" value="1"/>
</dbReference>
<dbReference type="InterPro" id="IPR031157">
    <property type="entry name" value="G_TR_CS"/>
</dbReference>
<proteinExistence type="predicted"/>
<dbReference type="InterPro" id="IPR005225">
    <property type="entry name" value="Small_GTP-bd"/>
</dbReference>
<dbReference type="NCBIfam" id="TIGR00231">
    <property type="entry name" value="small_GTP"/>
    <property type="match status" value="1"/>
</dbReference>
<dbReference type="InterPro" id="IPR000640">
    <property type="entry name" value="EFG_V-like"/>
</dbReference>
<evidence type="ECO:0000256" key="5">
    <source>
        <dbReference type="SAM" id="MobiDB-lite"/>
    </source>
</evidence>
<dbReference type="Pfam" id="PF05991">
    <property type="entry name" value="NYN_YacP"/>
    <property type="match status" value="1"/>
</dbReference>
<dbReference type="InterPro" id="IPR035650">
    <property type="entry name" value="Tet_C"/>
</dbReference>
<dbReference type="EMBL" id="JBBNFW010000122">
    <property type="protein sequence ID" value="MEQ2412313.1"/>
    <property type="molecule type" value="Genomic_DNA"/>
</dbReference>
<feature type="region of interest" description="Disordered" evidence="5">
    <location>
        <begin position="695"/>
        <end position="747"/>
    </location>
</feature>
<feature type="domain" description="Tr-type G" evidence="6">
    <location>
        <begin position="10"/>
        <end position="265"/>
    </location>
</feature>
<dbReference type="SMART" id="SM00838">
    <property type="entry name" value="EFG_C"/>
    <property type="match status" value="1"/>
</dbReference>
<accession>A0ABV1CJ83</accession>
<dbReference type="Gene3D" id="3.30.70.870">
    <property type="entry name" value="Elongation Factor G (Translational Gtpase), domain 3"/>
    <property type="match status" value="1"/>
</dbReference>
<comment type="caution">
    <text evidence="7">The sequence shown here is derived from an EMBL/GenBank/DDBJ whole genome shotgun (WGS) entry which is preliminary data.</text>
</comment>
<dbReference type="InterPro" id="IPR000795">
    <property type="entry name" value="T_Tr_GTP-bd_dom"/>
</dbReference>